<sequence>MFGGRKFDGPMRGPYAIMPIHHDLHVWLWKHNPNGLFDRWNPTVKCPVRPSQTAQTAQTGHSMR</sequence>
<name>A0A1I2INC9_9ACTN</name>
<proteinExistence type="predicted"/>
<evidence type="ECO:0000313" key="2">
    <source>
        <dbReference type="Proteomes" id="UP000181942"/>
    </source>
</evidence>
<reference evidence="1 2" key="1">
    <citation type="submission" date="2016-10" db="EMBL/GenBank/DDBJ databases">
        <authorList>
            <person name="de Groot N.N."/>
        </authorList>
    </citation>
    <scope>NUCLEOTIDE SEQUENCE [LARGE SCALE GENOMIC DNA]</scope>
    <source>
        <strain evidence="1 2">OK461</strain>
    </source>
</reference>
<evidence type="ECO:0000313" key="1">
    <source>
        <dbReference type="EMBL" id="SFF43118.1"/>
    </source>
</evidence>
<dbReference type="Proteomes" id="UP000181942">
    <property type="component" value="Unassembled WGS sequence"/>
</dbReference>
<protein>
    <submittedName>
        <fullName evidence="1">Uncharacterized protein</fullName>
    </submittedName>
</protein>
<gene>
    <name evidence="1" type="ORF">SAMN02787118_106398</name>
</gene>
<dbReference type="AlphaFoldDB" id="A0A1I2INC9"/>
<dbReference type="EMBL" id="FONR01000006">
    <property type="protein sequence ID" value="SFF43118.1"/>
    <property type="molecule type" value="Genomic_DNA"/>
</dbReference>
<accession>A0A1I2INC9</accession>
<organism evidence="1 2">
    <name type="scientific">Streptomyces mirabilis</name>
    <dbReference type="NCBI Taxonomy" id="68239"/>
    <lineage>
        <taxon>Bacteria</taxon>
        <taxon>Bacillati</taxon>
        <taxon>Actinomycetota</taxon>
        <taxon>Actinomycetes</taxon>
        <taxon>Kitasatosporales</taxon>
        <taxon>Streptomycetaceae</taxon>
        <taxon>Streptomyces</taxon>
    </lineage>
</organism>